<keyword evidence="2" id="KW-1185">Reference proteome</keyword>
<organism evidence="1 2">
    <name type="scientific">Smallanthus sonchifolius</name>
    <dbReference type="NCBI Taxonomy" id="185202"/>
    <lineage>
        <taxon>Eukaryota</taxon>
        <taxon>Viridiplantae</taxon>
        <taxon>Streptophyta</taxon>
        <taxon>Embryophyta</taxon>
        <taxon>Tracheophyta</taxon>
        <taxon>Spermatophyta</taxon>
        <taxon>Magnoliopsida</taxon>
        <taxon>eudicotyledons</taxon>
        <taxon>Gunneridae</taxon>
        <taxon>Pentapetalae</taxon>
        <taxon>asterids</taxon>
        <taxon>campanulids</taxon>
        <taxon>Asterales</taxon>
        <taxon>Asteraceae</taxon>
        <taxon>Asteroideae</taxon>
        <taxon>Heliantheae alliance</taxon>
        <taxon>Millerieae</taxon>
        <taxon>Smallanthus</taxon>
    </lineage>
</organism>
<accession>A0ACB9JP22</accession>
<dbReference type="EMBL" id="CM042020">
    <property type="protein sequence ID" value="KAI3821758.1"/>
    <property type="molecule type" value="Genomic_DNA"/>
</dbReference>
<sequence>MLFGRTPLLQALNITPIIKAQKMKNASTGSGAVIPPAPINQQQQNHTIVPIVQPPVPPLNLPRLDLLEGPVENYFKVGVPLYEAAIRGDWKATKLILDKQPDLIRFAITENYETLLHIAASTESTKSVEEFVMNLVQLMDKKDLELQNKNSNTALSLAAVAGNVKTAMILVNKNPILIEIPGNDRIMPLYMAALFAKPDMVRYLYGISKKMSGDFWFHDNRGWVLQKCVDADIFDVALKIVDDCPELTANKGLLSDVLVALAQKTHAFERSRPHIMFRVIKSILVWPVIMVQGGRANDPTSL</sequence>
<comment type="caution">
    <text evidence="1">The sequence shown here is derived from an EMBL/GenBank/DDBJ whole genome shotgun (WGS) entry which is preliminary data.</text>
</comment>
<name>A0ACB9JP22_9ASTR</name>
<reference evidence="2" key="1">
    <citation type="journal article" date="2022" name="Mol. Ecol. Resour.">
        <title>The genomes of chicory, endive, great burdock and yacon provide insights into Asteraceae palaeo-polyploidization history and plant inulin production.</title>
        <authorList>
            <person name="Fan W."/>
            <person name="Wang S."/>
            <person name="Wang H."/>
            <person name="Wang A."/>
            <person name="Jiang F."/>
            <person name="Liu H."/>
            <person name="Zhao H."/>
            <person name="Xu D."/>
            <person name="Zhang Y."/>
        </authorList>
    </citation>
    <scope>NUCLEOTIDE SEQUENCE [LARGE SCALE GENOMIC DNA]</scope>
    <source>
        <strain evidence="2">cv. Yunnan</strain>
    </source>
</reference>
<evidence type="ECO:0000313" key="1">
    <source>
        <dbReference type="EMBL" id="KAI3821758.1"/>
    </source>
</evidence>
<evidence type="ECO:0000313" key="2">
    <source>
        <dbReference type="Proteomes" id="UP001056120"/>
    </source>
</evidence>
<protein>
    <submittedName>
        <fullName evidence="1">Uncharacterized protein</fullName>
    </submittedName>
</protein>
<reference evidence="1 2" key="2">
    <citation type="journal article" date="2022" name="Mol. Ecol. Resour.">
        <title>The genomes of chicory, endive, great burdock and yacon provide insights into Asteraceae paleo-polyploidization history and plant inulin production.</title>
        <authorList>
            <person name="Fan W."/>
            <person name="Wang S."/>
            <person name="Wang H."/>
            <person name="Wang A."/>
            <person name="Jiang F."/>
            <person name="Liu H."/>
            <person name="Zhao H."/>
            <person name="Xu D."/>
            <person name="Zhang Y."/>
        </authorList>
    </citation>
    <scope>NUCLEOTIDE SEQUENCE [LARGE SCALE GENOMIC DNA]</scope>
    <source>
        <strain evidence="2">cv. Yunnan</strain>
        <tissue evidence="1">Leaves</tissue>
    </source>
</reference>
<dbReference type="Proteomes" id="UP001056120">
    <property type="component" value="Linkage Group LG03"/>
</dbReference>
<gene>
    <name evidence="1" type="ORF">L1987_09330</name>
</gene>
<proteinExistence type="predicted"/>